<sequence>MNLSEEEAAVNAPESSDTQHARGQRRKRRFRRRQRGSPICVPTEPSGNNQRDPDSHEPLPEQQVPIGGRPDARIRGQEHVPRIGLQYNKVHPGHDDV</sequence>
<evidence type="ECO:0000313" key="3">
    <source>
        <dbReference type="Proteomes" id="UP000298663"/>
    </source>
</evidence>
<evidence type="ECO:0000313" key="2">
    <source>
        <dbReference type="EMBL" id="TMS35212.1"/>
    </source>
</evidence>
<dbReference type="EMBL" id="AZBU02000001">
    <property type="protein sequence ID" value="TMS35212.1"/>
    <property type="molecule type" value="Genomic_DNA"/>
</dbReference>
<feature type="compositionally biased region" description="Basic residues" evidence="1">
    <location>
        <begin position="22"/>
        <end position="35"/>
    </location>
</feature>
<dbReference type="AlphaFoldDB" id="A0A4U8UQ65"/>
<protein>
    <submittedName>
        <fullName evidence="2">Uncharacterized protein</fullName>
    </submittedName>
</protein>
<comment type="caution">
    <text evidence="2">The sequence shown here is derived from an EMBL/GenBank/DDBJ whole genome shotgun (WGS) entry which is preliminary data.</text>
</comment>
<feature type="compositionally biased region" description="Basic and acidic residues" evidence="1">
    <location>
        <begin position="70"/>
        <end position="81"/>
    </location>
</feature>
<gene>
    <name evidence="2" type="ORF">L596_002661</name>
</gene>
<feature type="region of interest" description="Disordered" evidence="1">
    <location>
        <begin position="1"/>
        <end position="97"/>
    </location>
</feature>
<reference evidence="2 3" key="1">
    <citation type="journal article" date="2015" name="Genome Biol.">
        <title>Comparative genomics of Steinernema reveals deeply conserved gene regulatory networks.</title>
        <authorList>
            <person name="Dillman A.R."/>
            <person name="Macchietto M."/>
            <person name="Porter C.F."/>
            <person name="Rogers A."/>
            <person name="Williams B."/>
            <person name="Antoshechkin I."/>
            <person name="Lee M.M."/>
            <person name="Goodwin Z."/>
            <person name="Lu X."/>
            <person name="Lewis E.E."/>
            <person name="Goodrich-Blair H."/>
            <person name="Stock S.P."/>
            <person name="Adams B.J."/>
            <person name="Sternberg P.W."/>
            <person name="Mortazavi A."/>
        </authorList>
    </citation>
    <scope>NUCLEOTIDE SEQUENCE [LARGE SCALE GENOMIC DNA]</scope>
    <source>
        <strain evidence="2 3">ALL</strain>
    </source>
</reference>
<organism evidence="2 3">
    <name type="scientific">Steinernema carpocapsae</name>
    <name type="common">Entomopathogenic nematode</name>
    <dbReference type="NCBI Taxonomy" id="34508"/>
    <lineage>
        <taxon>Eukaryota</taxon>
        <taxon>Metazoa</taxon>
        <taxon>Ecdysozoa</taxon>
        <taxon>Nematoda</taxon>
        <taxon>Chromadorea</taxon>
        <taxon>Rhabditida</taxon>
        <taxon>Tylenchina</taxon>
        <taxon>Panagrolaimomorpha</taxon>
        <taxon>Strongyloidoidea</taxon>
        <taxon>Steinernematidae</taxon>
        <taxon>Steinernema</taxon>
    </lineage>
</organism>
<keyword evidence="3" id="KW-1185">Reference proteome</keyword>
<name>A0A4U8UQ65_STECR</name>
<evidence type="ECO:0000256" key="1">
    <source>
        <dbReference type="SAM" id="MobiDB-lite"/>
    </source>
</evidence>
<accession>A0A4U8UQ65</accession>
<proteinExistence type="predicted"/>
<dbReference type="Proteomes" id="UP000298663">
    <property type="component" value="Unassembled WGS sequence"/>
</dbReference>
<reference evidence="2 3" key="2">
    <citation type="journal article" date="2019" name="G3 (Bethesda)">
        <title>Hybrid Assembly of the Genome of the Entomopathogenic Nematode Steinernema carpocapsae Identifies the X-Chromosome.</title>
        <authorList>
            <person name="Serra L."/>
            <person name="Macchietto M."/>
            <person name="Macias-Munoz A."/>
            <person name="McGill C.J."/>
            <person name="Rodriguez I.M."/>
            <person name="Rodriguez B."/>
            <person name="Murad R."/>
            <person name="Mortazavi A."/>
        </authorList>
    </citation>
    <scope>NUCLEOTIDE SEQUENCE [LARGE SCALE GENOMIC DNA]</scope>
    <source>
        <strain evidence="2 3">ALL</strain>
    </source>
</reference>